<evidence type="ECO:0000313" key="2">
    <source>
        <dbReference type="Proteomes" id="UP000035720"/>
    </source>
</evidence>
<accession>A0A077M714</accession>
<protein>
    <recommendedName>
        <fullName evidence="3">DUF3866 domain-containing protein</fullName>
    </recommendedName>
</protein>
<dbReference type="Pfam" id="PF12982">
    <property type="entry name" value="DUF3866"/>
    <property type="match status" value="1"/>
</dbReference>
<keyword evidence="2" id="KW-1185">Reference proteome</keyword>
<evidence type="ECO:0008006" key="3">
    <source>
        <dbReference type="Google" id="ProtNLM"/>
    </source>
</evidence>
<sequence>MHWRVGTVTRRRGSWGDAIEYAVRLPPGDGAVAEVVPSGPVAEQVPVPEEVRALGYRSLVGELEAGDTVILNVSALARGLGTGGYAFIVVAPDRLPADPAPGPGHIVKARYTPMQQMTLAVDEQESPHHEALASGAAAEGDLQGLPVVVADLHSALAPILCGLRDRAPGARVAYVMTDGGALPMAFSQNVARLREAGWLTSTVTVGQAFGGDHEAVTLHSGLLAARHVLGVDVAVVIQGPGNVGTGTPFGYSGIACGEALNAVSVLGGHAYAALRVSDADPRPRHYGISHHSVTAYGRIALGRTTVVVPELPGEFGSLVRAQAAELVAGARGDLTLQVESVEGLRAALEASPVTLSTMGRRLDADEAYFLAQAAAGRAVARTLT</sequence>
<dbReference type="STRING" id="1193518.BN13_30043"/>
<dbReference type="EMBL" id="CAJC01000139">
    <property type="protein sequence ID" value="CCI53091.1"/>
    <property type="molecule type" value="Genomic_DNA"/>
</dbReference>
<dbReference type="AlphaFoldDB" id="A0A077M714"/>
<dbReference type="Proteomes" id="UP000035720">
    <property type="component" value="Unassembled WGS sequence"/>
</dbReference>
<comment type="caution">
    <text evidence="1">The sequence shown here is derived from an EMBL/GenBank/DDBJ whole genome shotgun (WGS) entry which is preliminary data.</text>
</comment>
<evidence type="ECO:0000313" key="1">
    <source>
        <dbReference type="EMBL" id="CCI53091.1"/>
    </source>
</evidence>
<gene>
    <name evidence="1" type="ORF">BN13_30043</name>
</gene>
<dbReference type="InterPro" id="IPR024479">
    <property type="entry name" value="DUF3866"/>
</dbReference>
<reference evidence="1 2" key="1">
    <citation type="journal article" date="2013" name="ISME J.">
        <title>A metabolic model for members of the genus Tetrasphaera involved in enhanced biological phosphorus removal.</title>
        <authorList>
            <person name="Kristiansen R."/>
            <person name="Nguyen H.T.T."/>
            <person name="Saunders A.M."/>
            <person name="Nielsen J.L."/>
            <person name="Wimmer R."/>
            <person name="Le V.Q."/>
            <person name="McIlroy S.J."/>
            <person name="Petrovski S."/>
            <person name="Seviour R.J."/>
            <person name="Calteau A."/>
            <person name="Nielsen K.L."/>
            <person name="Nielsen P.H."/>
        </authorList>
    </citation>
    <scope>NUCLEOTIDE SEQUENCE [LARGE SCALE GENOMIC DNA]</scope>
    <source>
        <strain evidence="1 2">Ben 74</strain>
    </source>
</reference>
<name>A0A077M714_9MICO</name>
<proteinExistence type="predicted"/>
<dbReference type="RefSeq" id="WP_235433889.1">
    <property type="nucleotide sequence ID" value="NZ_HF571038.1"/>
</dbReference>
<organism evidence="1 2">
    <name type="scientific">Nostocoides jenkinsii Ben 74</name>
    <dbReference type="NCBI Taxonomy" id="1193518"/>
    <lineage>
        <taxon>Bacteria</taxon>
        <taxon>Bacillati</taxon>
        <taxon>Actinomycetota</taxon>
        <taxon>Actinomycetes</taxon>
        <taxon>Micrococcales</taxon>
        <taxon>Intrasporangiaceae</taxon>
        <taxon>Nostocoides</taxon>
    </lineage>
</organism>